<evidence type="ECO:0000256" key="5">
    <source>
        <dbReference type="SAM" id="SignalP"/>
    </source>
</evidence>
<feature type="signal peptide" evidence="5">
    <location>
        <begin position="1"/>
        <end position="28"/>
    </location>
</feature>
<keyword evidence="4" id="KW-1133">Transmembrane helix</keyword>
<evidence type="ECO:0000313" key="8">
    <source>
        <dbReference type="Proteomes" id="UP000636709"/>
    </source>
</evidence>
<comment type="similarity">
    <text evidence="3">Belongs to the PMEI family.</text>
</comment>
<name>A0A835EHD0_9POAL</name>
<keyword evidence="8" id="KW-1185">Reference proteome</keyword>
<dbReference type="InterPro" id="IPR034088">
    <property type="entry name" value="Pla_a_1-like"/>
</dbReference>
<organism evidence="7 8">
    <name type="scientific">Digitaria exilis</name>
    <dbReference type="NCBI Taxonomy" id="1010633"/>
    <lineage>
        <taxon>Eukaryota</taxon>
        <taxon>Viridiplantae</taxon>
        <taxon>Streptophyta</taxon>
        <taxon>Embryophyta</taxon>
        <taxon>Tracheophyta</taxon>
        <taxon>Spermatophyta</taxon>
        <taxon>Magnoliopsida</taxon>
        <taxon>Liliopsida</taxon>
        <taxon>Poales</taxon>
        <taxon>Poaceae</taxon>
        <taxon>PACMAD clade</taxon>
        <taxon>Panicoideae</taxon>
        <taxon>Panicodae</taxon>
        <taxon>Paniceae</taxon>
        <taxon>Anthephorinae</taxon>
        <taxon>Digitaria</taxon>
    </lineage>
</organism>
<dbReference type="Gene3D" id="1.20.140.40">
    <property type="entry name" value="Invertase/pectin methylesterase inhibitor family protein"/>
    <property type="match status" value="2"/>
</dbReference>
<dbReference type="InterPro" id="IPR006501">
    <property type="entry name" value="Pectinesterase_inhib_dom"/>
</dbReference>
<keyword evidence="4" id="KW-0472">Membrane</keyword>
<evidence type="ECO:0000256" key="1">
    <source>
        <dbReference type="ARBA" id="ARBA00022729"/>
    </source>
</evidence>
<feature type="domain" description="Pectinesterase inhibitor" evidence="6">
    <location>
        <begin position="25"/>
        <end position="182"/>
    </location>
</feature>
<reference evidence="7" key="1">
    <citation type="submission" date="2020-07" db="EMBL/GenBank/DDBJ databases">
        <title>Genome sequence and genetic diversity analysis of an under-domesticated orphan crop, white fonio (Digitaria exilis).</title>
        <authorList>
            <person name="Bennetzen J.L."/>
            <person name="Chen S."/>
            <person name="Ma X."/>
            <person name="Wang X."/>
            <person name="Yssel A.E.J."/>
            <person name="Chaluvadi S.R."/>
            <person name="Johnson M."/>
            <person name="Gangashetty P."/>
            <person name="Hamidou F."/>
            <person name="Sanogo M.D."/>
            <person name="Zwaenepoel A."/>
            <person name="Wallace J."/>
            <person name="Van De Peer Y."/>
            <person name="Van Deynze A."/>
        </authorList>
    </citation>
    <scope>NUCLEOTIDE SEQUENCE</scope>
    <source>
        <tissue evidence="7">Leaves</tissue>
    </source>
</reference>
<dbReference type="NCBIfam" id="TIGR01614">
    <property type="entry name" value="PME_inhib"/>
    <property type="match status" value="1"/>
</dbReference>
<dbReference type="GO" id="GO:0004857">
    <property type="term" value="F:enzyme inhibitor activity"/>
    <property type="evidence" value="ECO:0007669"/>
    <property type="project" value="InterPro"/>
</dbReference>
<feature type="domain" description="Pectinesterase inhibitor" evidence="6">
    <location>
        <begin position="327"/>
        <end position="470"/>
    </location>
</feature>
<dbReference type="OrthoDB" id="615314at2759"/>
<dbReference type="AlphaFoldDB" id="A0A835EHD0"/>
<evidence type="ECO:0000259" key="6">
    <source>
        <dbReference type="SMART" id="SM00856"/>
    </source>
</evidence>
<dbReference type="PANTHER" id="PTHR35357">
    <property type="entry name" value="OS02G0537100 PROTEIN"/>
    <property type="match status" value="1"/>
</dbReference>
<feature type="chain" id="PRO_5033028732" description="Pectinesterase inhibitor domain-containing protein" evidence="5">
    <location>
        <begin position="29"/>
        <end position="475"/>
    </location>
</feature>
<dbReference type="InterPro" id="IPR035513">
    <property type="entry name" value="Invertase/methylesterase_inhib"/>
</dbReference>
<comment type="caution">
    <text evidence="7">The sequence shown here is derived from an EMBL/GenBank/DDBJ whole genome shotgun (WGS) entry which is preliminary data.</text>
</comment>
<protein>
    <recommendedName>
        <fullName evidence="6">Pectinesterase inhibitor domain-containing protein</fullName>
    </recommendedName>
</protein>
<feature type="transmembrane region" description="Helical" evidence="4">
    <location>
        <begin position="307"/>
        <end position="332"/>
    </location>
</feature>
<gene>
    <name evidence="7" type="ORF">HU200_043467</name>
</gene>
<keyword evidence="1 5" id="KW-0732">Signal</keyword>
<dbReference type="Proteomes" id="UP000636709">
    <property type="component" value="Unassembled WGS sequence"/>
</dbReference>
<dbReference type="Pfam" id="PF04043">
    <property type="entry name" value="PMEI"/>
    <property type="match status" value="2"/>
</dbReference>
<keyword evidence="2" id="KW-1015">Disulfide bond</keyword>
<dbReference type="SMART" id="SM00856">
    <property type="entry name" value="PMEI"/>
    <property type="match status" value="2"/>
</dbReference>
<dbReference type="PANTHER" id="PTHR35357:SF2">
    <property type="entry name" value="PECTINESTERASE INHIBITOR 8"/>
    <property type="match status" value="1"/>
</dbReference>
<evidence type="ECO:0000256" key="3">
    <source>
        <dbReference type="ARBA" id="ARBA00038471"/>
    </source>
</evidence>
<keyword evidence="4" id="KW-0812">Transmembrane</keyword>
<dbReference type="SUPFAM" id="SSF101148">
    <property type="entry name" value="Plant invertase/pectin methylesterase inhibitor"/>
    <property type="match status" value="2"/>
</dbReference>
<evidence type="ECO:0000256" key="4">
    <source>
        <dbReference type="SAM" id="Phobius"/>
    </source>
</evidence>
<evidence type="ECO:0000313" key="7">
    <source>
        <dbReference type="EMBL" id="KAF8686640.1"/>
    </source>
</evidence>
<dbReference type="CDD" id="cd15795">
    <property type="entry name" value="PMEI-Pla_a_1_like"/>
    <property type="match status" value="1"/>
</dbReference>
<proteinExistence type="inferred from homology"/>
<accession>A0A835EHD0</accession>
<sequence length="475" mass="50030">MTPSTSTARILALVAALALTSVVSGVGATPETTCAAAAAARDHRVDYGFCVSRLSHHHDSPDADTWGLAKVAADVGVATAGDAVYDIKKALQLAKAGDAGVRAALERCRELYDAAGLAFAEAYDGINRREYEAGKAKAAEAASLARRCGEAFARAGGAPPPPPQVVRWGEESAKMAVVCTAITDLLIVPGDAVLAASSRSAAVVRALRRCYASRSNATEMAKLTRVTTLPLANDAKAITRSETAPSGHFMCRCRVDARRCRPGQPILQEYCRCQCRVVLLLHELLPAPSGSIDRSTTTKMRPPTARLLAAGALAAAMVALGCLAVGAGATVVTTCRAAADSDTRVDYRFCVAQLGNHHNSPDADIWGLAKVAALTGIINADNAVYDAKKMLVTARPKRAALEQCSKLYDSMGYAFAKAVGELNYRPVRHLDIHLSIVEDVNMSAFSDGDGGVLPPAPKLSTTDRSIYIVAKQDKR</sequence>
<dbReference type="EMBL" id="JACEFO010002063">
    <property type="protein sequence ID" value="KAF8686640.1"/>
    <property type="molecule type" value="Genomic_DNA"/>
</dbReference>
<evidence type="ECO:0000256" key="2">
    <source>
        <dbReference type="ARBA" id="ARBA00023157"/>
    </source>
</evidence>